<comment type="catalytic activity">
    <reaction evidence="10 11">
        <text>shikimate + ATP = 3-phosphoshikimate + ADP + H(+)</text>
        <dbReference type="Rhea" id="RHEA:13121"/>
        <dbReference type="ChEBI" id="CHEBI:15378"/>
        <dbReference type="ChEBI" id="CHEBI:30616"/>
        <dbReference type="ChEBI" id="CHEBI:36208"/>
        <dbReference type="ChEBI" id="CHEBI:145989"/>
        <dbReference type="ChEBI" id="CHEBI:456216"/>
        <dbReference type="EC" id="2.7.1.71"/>
    </reaction>
</comment>
<dbReference type="PROSITE" id="PS01128">
    <property type="entry name" value="SHIKIMATE_KINASE"/>
    <property type="match status" value="1"/>
</dbReference>
<dbReference type="InterPro" id="IPR023000">
    <property type="entry name" value="Shikimate_kinase_CS"/>
</dbReference>
<evidence type="ECO:0000256" key="8">
    <source>
        <dbReference type="ARBA" id="ARBA00022840"/>
    </source>
</evidence>
<dbReference type="PANTHER" id="PTHR21087:SF16">
    <property type="entry name" value="SHIKIMATE KINASE 1, CHLOROPLASTIC"/>
    <property type="match status" value="1"/>
</dbReference>
<keyword evidence="5 11" id="KW-0808">Transferase</keyword>
<dbReference type="CDD" id="cd00464">
    <property type="entry name" value="SK"/>
    <property type="match status" value="1"/>
</dbReference>
<evidence type="ECO:0000256" key="9">
    <source>
        <dbReference type="ARBA" id="ARBA00023141"/>
    </source>
</evidence>
<keyword evidence="9 11" id="KW-0057">Aromatic amino acid biosynthesis</keyword>
<dbReference type="InterPro" id="IPR000623">
    <property type="entry name" value="Shikimate_kinase/TSH1"/>
</dbReference>
<dbReference type="GO" id="GO:0016301">
    <property type="term" value="F:kinase activity"/>
    <property type="evidence" value="ECO:0007669"/>
    <property type="project" value="UniProtKB-KW"/>
</dbReference>
<dbReference type="RefSeq" id="WP_237978766.1">
    <property type="nucleotide sequence ID" value="NZ_JAKNCT010000007.1"/>
</dbReference>
<gene>
    <name evidence="11" type="primary">aroK</name>
    <name evidence="12" type="ORF">MAF45_06520</name>
</gene>
<keyword evidence="4 11" id="KW-0028">Amino-acid biosynthesis</keyword>
<dbReference type="EMBL" id="JAKNCT010000007">
    <property type="protein sequence ID" value="MCG5031098.1"/>
    <property type="molecule type" value="Genomic_DNA"/>
</dbReference>
<comment type="subunit">
    <text evidence="11">Monomer.</text>
</comment>
<dbReference type="EC" id="2.7.1.71" evidence="3 11"/>
<evidence type="ECO:0000256" key="7">
    <source>
        <dbReference type="ARBA" id="ARBA00022777"/>
    </source>
</evidence>
<dbReference type="Proteomes" id="UP001297600">
    <property type="component" value="Unassembled WGS sequence"/>
</dbReference>
<feature type="binding site" evidence="11">
    <location>
        <position position="137"/>
    </location>
    <ligand>
        <name>substrate</name>
    </ligand>
</feature>
<keyword evidence="13" id="KW-1185">Reference proteome</keyword>
<keyword evidence="6 11" id="KW-0547">Nucleotide-binding</keyword>
<proteinExistence type="inferred from homology"/>
<evidence type="ECO:0000256" key="2">
    <source>
        <dbReference type="ARBA" id="ARBA00006997"/>
    </source>
</evidence>
<dbReference type="PRINTS" id="PR01100">
    <property type="entry name" value="SHIKIMTKNASE"/>
</dbReference>
<evidence type="ECO:0000256" key="6">
    <source>
        <dbReference type="ARBA" id="ARBA00022741"/>
    </source>
</evidence>
<evidence type="ECO:0000256" key="10">
    <source>
        <dbReference type="ARBA" id="ARBA00048567"/>
    </source>
</evidence>
<keyword evidence="11" id="KW-0460">Magnesium</keyword>
<feature type="binding site" evidence="11">
    <location>
        <begin position="12"/>
        <end position="17"/>
    </location>
    <ligand>
        <name>ATP</name>
        <dbReference type="ChEBI" id="CHEBI:30616"/>
    </ligand>
</feature>
<feature type="binding site" evidence="11">
    <location>
        <position position="58"/>
    </location>
    <ligand>
        <name>substrate</name>
    </ligand>
</feature>
<dbReference type="HAMAP" id="MF_00109">
    <property type="entry name" value="Shikimate_kinase"/>
    <property type="match status" value="1"/>
</dbReference>
<dbReference type="PANTHER" id="PTHR21087">
    <property type="entry name" value="SHIKIMATE KINASE"/>
    <property type="match status" value="1"/>
</dbReference>
<comment type="similarity">
    <text evidence="2 11">Belongs to the shikimate kinase family.</text>
</comment>
<evidence type="ECO:0000256" key="11">
    <source>
        <dbReference type="HAMAP-Rule" id="MF_00109"/>
    </source>
</evidence>
<comment type="function">
    <text evidence="11">Catalyzes the specific phosphorylation of the 3-hydroxyl group of shikimic acid using ATP as a cosubstrate.</text>
</comment>
<keyword evidence="11" id="KW-0479">Metal-binding</keyword>
<comment type="pathway">
    <text evidence="1 11">Metabolic intermediate biosynthesis; chorismate biosynthesis; chorismate from D-erythrose 4-phosphate and phosphoenolpyruvate: step 5/7.</text>
</comment>
<organism evidence="12 13">
    <name type="scientific">Mesosutterella porci</name>
    <dbReference type="NCBI Taxonomy" id="2915351"/>
    <lineage>
        <taxon>Bacteria</taxon>
        <taxon>Pseudomonadati</taxon>
        <taxon>Pseudomonadota</taxon>
        <taxon>Betaproteobacteria</taxon>
        <taxon>Burkholderiales</taxon>
        <taxon>Sutterellaceae</taxon>
        <taxon>Mesosutterella</taxon>
    </lineage>
</organism>
<protein>
    <recommendedName>
        <fullName evidence="3 11">Shikimate kinase</fullName>
        <shortName evidence="11">SK</shortName>
        <ecNumber evidence="3 11">2.7.1.71</ecNumber>
    </recommendedName>
</protein>
<evidence type="ECO:0000256" key="4">
    <source>
        <dbReference type="ARBA" id="ARBA00022605"/>
    </source>
</evidence>
<keyword evidence="7 11" id="KW-0418">Kinase</keyword>
<keyword evidence="11" id="KW-0963">Cytoplasm</keyword>
<feature type="binding site" evidence="11">
    <location>
        <position position="118"/>
    </location>
    <ligand>
        <name>ATP</name>
        <dbReference type="ChEBI" id="CHEBI:30616"/>
    </ligand>
</feature>
<comment type="cofactor">
    <cofactor evidence="11">
        <name>Mg(2+)</name>
        <dbReference type="ChEBI" id="CHEBI:18420"/>
    </cofactor>
    <text evidence="11">Binds 1 Mg(2+) ion per subunit.</text>
</comment>
<comment type="subcellular location">
    <subcellularLocation>
        <location evidence="11">Cytoplasm</location>
    </subcellularLocation>
</comment>
<dbReference type="InterPro" id="IPR031322">
    <property type="entry name" value="Shikimate/glucono_kinase"/>
</dbReference>
<evidence type="ECO:0000256" key="3">
    <source>
        <dbReference type="ARBA" id="ARBA00012154"/>
    </source>
</evidence>
<accession>A0ABS9MR43</accession>
<sequence>MGKIIYLVGMMGTGKSTVGRILAGKTGWPWVDMDRQIEQERGLSIPRIFELLGEAGFRRMETDLLRRLSVRDRLVVSTGGGVILSEENRRILSETGLVVYLRVSAETVLARTRGCTGRPKLAGDNKEERVRSLLEARHPLYCATSDISFQSAEGSPAALAARILAHPRVGRLLSEDIHG</sequence>
<evidence type="ECO:0000313" key="12">
    <source>
        <dbReference type="EMBL" id="MCG5031098.1"/>
    </source>
</evidence>
<feature type="binding site" evidence="11">
    <location>
        <position position="80"/>
    </location>
    <ligand>
        <name>substrate</name>
    </ligand>
</feature>
<keyword evidence="8 11" id="KW-0067">ATP-binding</keyword>
<feature type="binding site" evidence="11">
    <location>
        <position position="16"/>
    </location>
    <ligand>
        <name>Mg(2+)</name>
        <dbReference type="ChEBI" id="CHEBI:18420"/>
    </ligand>
</feature>
<dbReference type="Gene3D" id="3.40.50.300">
    <property type="entry name" value="P-loop containing nucleotide triphosphate hydrolases"/>
    <property type="match status" value="1"/>
</dbReference>
<feature type="binding site" evidence="11">
    <location>
        <position position="34"/>
    </location>
    <ligand>
        <name>substrate</name>
    </ligand>
</feature>
<evidence type="ECO:0000256" key="5">
    <source>
        <dbReference type="ARBA" id="ARBA00022679"/>
    </source>
</evidence>
<dbReference type="Pfam" id="PF01202">
    <property type="entry name" value="SKI"/>
    <property type="match status" value="1"/>
</dbReference>
<dbReference type="InterPro" id="IPR027417">
    <property type="entry name" value="P-loop_NTPase"/>
</dbReference>
<evidence type="ECO:0000313" key="13">
    <source>
        <dbReference type="Proteomes" id="UP001297600"/>
    </source>
</evidence>
<comment type="caution">
    <text evidence="11">Lacks conserved residue(s) required for the propagation of feature annotation.</text>
</comment>
<comment type="caution">
    <text evidence="12">The sequence shown here is derived from an EMBL/GenBank/DDBJ whole genome shotgun (WGS) entry which is preliminary data.</text>
</comment>
<dbReference type="SUPFAM" id="SSF52540">
    <property type="entry name" value="P-loop containing nucleoside triphosphate hydrolases"/>
    <property type="match status" value="1"/>
</dbReference>
<name>A0ABS9MR43_9BURK</name>
<evidence type="ECO:0000256" key="1">
    <source>
        <dbReference type="ARBA" id="ARBA00004842"/>
    </source>
</evidence>
<reference evidence="12 13" key="1">
    <citation type="submission" date="2022-02" db="EMBL/GenBank/DDBJ databases">
        <title>Mesosutterella porci, a novel member of the family Sutterellaceae from pig feces.</title>
        <authorList>
            <person name="Wylensek D."/>
            <person name="Clavel T."/>
        </authorList>
    </citation>
    <scope>NUCLEOTIDE SEQUENCE [LARGE SCALE GENOMIC DNA]</scope>
    <source>
        <strain evidence="13">oilRF-744-wt-GAM-9</strain>
    </source>
</reference>